<dbReference type="InterPro" id="IPR003557">
    <property type="entry name" value="Cyt_c_biogenesis_CcmC"/>
</dbReference>
<evidence type="ECO:0000256" key="2">
    <source>
        <dbReference type="ARBA" id="ARBA00005840"/>
    </source>
</evidence>
<dbReference type="OrthoDB" id="9814290at2"/>
<evidence type="ECO:0000313" key="11">
    <source>
        <dbReference type="Proteomes" id="UP000323646"/>
    </source>
</evidence>
<evidence type="ECO:0000259" key="9">
    <source>
        <dbReference type="Pfam" id="PF01578"/>
    </source>
</evidence>
<dbReference type="PRINTS" id="PR01386">
    <property type="entry name" value="CCMCBIOGNSIS"/>
</dbReference>
<feature type="domain" description="Cytochrome c assembly protein" evidence="9">
    <location>
        <begin position="10"/>
        <end position="161"/>
    </location>
</feature>
<dbReference type="Pfam" id="PF01578">
    <property type="entry name" value="Cytochrom_C_asm"/>
    <property type="match status" value="1"/>
</dbReference>
<dbReference type="PANTHER" id="PTHR30071:SF1">
    <property type="entry name" value="CYTOCHROME B_B6 PROTEIN-RELATED"/>
    <property type="match status" value="1"/>
</dbReference>
<organism evidence="10 11">
    <name type="scientific">Selenomonas ruminis</name>
    <dbReference type="NCBI Taxonomy" id="2593411"/>
    <lineage>
        <taxon>Bacteria</taxon>
        <taxon>Bacillati</taxon>
        <taxon>Bacillota</taxon>
        <taxon>Negativicutes</taxon>
        <taxon>Selenomonadales</taxon>
        <taxon>Selenomonadaceae</taxon>
        <taxon>Selenomonas</taxon>
    </lineage>
</organism>
<dbReference type="GO" id="GO:0005886">
    <property type="term" value="C:plasma membrane"/>
    <property type="evidence" value="ECO:0007669"/>
    <property type="project" value="TreeGrafter"/>
</dbReference>
<evidence type="ECO:0000256" key="8">
    <source>
        <dbReference type="SAM" id="Phobius"/>
    </source>
</evidence>
<evidence type="ECO:0000256" key="7">
    <source>
        <dbReference type="ARBA" id="ARBA00023136"/>
    </source>
</evidence>
<sequence>MKLKQGNYLLAGIGLLTVVLLYLVFWVVPPAQGLGNYVRIAFFHIPVAWVSVLAFLMSAGWGAGYLRRRDMRFDALSAASARFGLIFVVLATVSGAVFSKLTWGAYWNWDPRQTTIFVLLLIYGAYLTLRAVMPEPTRRARVSAVYALFSFLTVPFLVFIIPRLFFSLHPSPVINGSGSVAMEPVMLATLLVGLLDATLIYAWLVRKSVSGRDKEVLA</sequence>
<feature type="transmembrane region" description="Helical" evidence="8">
    <location>
        <begin position="7"/>
        <end position="28"/>
    </location>
</feature>
<comment type="caution">
    <text evidence="10">The sequence shown here is derived from an EMBL/GenBank/DDBJ whole genome shotgun (WGS) entry which is preliminary data.</text>
</comment>
<evidence type="ECO:0000256" key="1">
    <source>
        <dbReference type="ARBA" id="ARBA00004141"/>
    </source>
</evidence>
<dbReference type="EMBL" id="VTOY01000007">
    <property type="protein sequence ID" value="TYZ21932.1"/>
    <property type="molecule type" value="Genomic_DNA"/>
</dbReference>
<feature type="transmembrane region" description="Helical" evidence="8">
    <location>
        <begin position="145"/>
        <end position="165"/>
    </location>
</feature>
<dbReference type="GO" id="GO:0015232">
    <property type="term" value="F:heme transmembrane transporter activity"/>
    <property type="evidence" value="ECO:0007669"/>
    <property type="project" value="InterPro"/>
</dbReference>
<dbReference type="InterPro" id="IPR045062">
    <property type="entry name" value="Cyt_c_biogenesis_CcsA/CcmC"/>
</dbReference>
<dbReference type="PANTHER" id="PTHR30071">
    <property type="entry name" value="HEME EXPORTER PROTEIN C"/>
    <property type="match status" value="1"/>
</dbReference>
<protein>
    <recommendedName>
        <fullName evidence="3">Heme exporter protein C</fullName>
    </recommendedName>
</protein>
<dbReference type="RefSeq" id="WP_149171706.1">
    <property type="nucleotide sequence ID" value="NZ_VTOY01000007.1"/>
</dbReference>
<evidence type="ECO:0000256" key="4">
    <source>
        <dbReference type="ARBA" id="ARBA00022692"/>
    </source>
</evidence>
<dbReference type="GO" id="GO:0020037">
    <property type="term" value="F:heme binding"/>
    <property type="evidence" value="ECO:0007669"/>
    <property type="project" value="InterPro"/>
</dbReference>
<keyword evidence="11" id="KW-1185">Reference proteome</keyword>
<feature type="transmembrane region" description="Helical" evidence="8">
    <location>
        <begin position="115"/>
        <end position="133"/>
    </location>
</feature>
<reference evidence="10 11" key="1">
    <citation type="submission" date="2019-08" db="EMBL/GenBank/DDBJ databases">
        <title>Selenomonas sp. mPRGC5 and Selenomonas sp. mPRGC8 isolated from ruminal fluid of dairy goat (Capra hircus).</title>
        <authorList>
            <person name="Poothong S."/>
            <person name="Nuengjamnong C."/>
            <person name="Tanasupawat S."/>
        </authorList>
    </citation>
    <scope>NUCLEOTIDE SEQUENCE [LARGE SCALE GENOMIC DNA]</scope>
    <source>
        <strain evidence="11">mPRGC5</strain>
    </source>
</reference>
<evidence type="ECO:0000313" key="10">
    <source>
        <dbReference type="EMBL" id="TYZ21932.1"/>
    </source>
</evidence>
<dbReference type="AlphaFoldDB" id="A0A5D6W3E2"/>
<comment type="similarity">
    <text evidence="2">Belongs to the CcmC/CycZ/HelC family.</text>
</comment>
<feature type="transmembrane region" description="Helical" evidence="8">
    <location>
        <begin position="83"/>
        <end position="103"/>
    </location>
</feature>
<feature type="transmembrane region" description="Helical" evidence="8">
    <location>
        <begin position="185"/>
        <end position="204"/>
    </location>
</feature>
<evidence type="ECO:0000256" key="3">
    <source>
        <dbReference type="ARBA" id="ARBA00016463"/>
    </source>
</evidence>
<keyword evidence="5" id="KW-0201">Cytochrome c-type biogenesis</keyword>
<name>A0A5D6W3E2_9FIRM</name>
<dbReference type="InterPro" id="IPR002541">
    <property type="entry name" value="Cyt_c_assembly"/>
</dbReference>
<dbReference type="Proteomes" id="UP000323646">
    <property type="component" value="Unassembled WGS sequence"/>
</dbReference>
<evidence type="ECO:0000256" key="6">
    <source>
        <dbReference type="ARBA" id="ARBA00022989"/>
    </source>
</evidence>
<keyword evidence="6 8" id="KW-1133">Transmembrane helix</keyword>
<keyword evidence="7 8" id="KW-0472">Membrane</keyword>
<comment type="subcellular location">
    <subcellularLocation>
        <location evidence="1">Membrane</location>
        <topology evidence="1">Multi-pass membrane protein</topology>
    </subcellularLocation>
</comment>
<feature type="transmembrane region" description="Helical" evidence="8">
    <location>
        <begin position="40"/>
        <end position="62"/>
    </location>
</feature>
<proteinExistence type="inferred from homology"/>
<evidence type="ECO:0000256" key="5">
    <source>
        <dbReference type="ARBA" id="ARBA00022748"/>
    </source>
</evidence>
<gene>
    <name evidence="10" type="ORF">FZ040_09085</name>
</gene>
<accession>A0A5D6W3E2</accession>
<dbReference type="GO" id="GO:0017004">
    <property type="term" value="P:cytochrome complex assembly"/>
    <property type="evidence" value="ECO:0007669"/>
    <property type="project" value="UniProtKB-KW"/>
</dbReference>
<keyword evidence="4 8" id="KW-0812">Transmembrane</keyword>